<keyword evidence="9" id="KW-0238">DNA-binding</keyword>
<feature type="domain" description="C2H2-type" evidence="14">
    <location>
        <begin position="193"/>
        <end position="220"/>
    </location>
</feature>
<evidence type="ECO:0000256" key="9">
    <source>
        <dbReference type="ARBA" id="ARBA00023125"/>
    </source>
</evidence>
<keyword evidence="11" id="KW-0539">Nucleus</keyword>
<dbReference type="GO" id="GO:0005634">
    <property type="term" value="C:nucleus"/>
    <property type="evidence" value="ECO:0007669"/>
    <property type="project" value="UniProtKB-SubCell"/>
</dbReference>
<dbReference type="InterPro" id="IPR050331">
    <property type="entry name" value="Zinc_finger"/>
</dbReference>
<evidence type="ECO:0000259" key="14">
    <source>
        <dbReference type="PROSITE" id="PS50157"/>
    </source>
</evidence>
<keyword evidence="7" id="KW-0862">Zinc</keyword>
<comment type="subcellular location">
    <subcellularLocation>
        <location evidence="2">Nucleus</location>
    </subcellularLocation>
</comment>
<dbReference type="SMART" id="SM00355">
    <property type="entry name" value="ZnF_C2H2"/>
    <property type="match status" value="4"/>
</dbReference>
<dbReference type="EMBL" id="BPLQ01013101">
    <property type="protein sequence ID" value="GIY69793.1"/>
    <property type="molecule type" value="Genomic_DNA"/>
</dbReference>
<evidence type="ECO:0000313" key="15">
    <source>
        <dbReference type="EMBL" id="GIY69793.1"/>
    </source>
</evidence>
<dbReference type="FunFam" id="3.30.160.60:FF:000557">
    <property type="entry name" value="zinc finger and SCAN domain-containing protein 29"/>
    <property type="match status" value="1"/>
</dbReference>
<comment type="similarity">
    <text evidence="3">Belongs to the krueppel C2H2-type zinc-finger protein family.</text>
</comment>
<evidence type="ECO:0000256" key="12">
    <source>
        <dbReference type="PROSITE-ProRule" id="PRU00042"/>
    </source>
</evidence>
<evidence type="ECO:0000256" key="8">
    <source>
        <dbReference type="ARBA" id="ARBA00023015"/>
    </source>
</evidence>
<evidence type="ECO:0000256" key="4">
    <source>
        <dbReference type="ARBA" id="ARBA00022723"/>
    </source>
</evidence>
<dbReference type="PANTHER" id="PTHR16515:SF49">
    <property type="entry name" value="GASTRULA ZINC FINGER PROTEIN XLCGF49.1-LIKE-RELATED"/>
    <property type="match status" value="1"/>
</dbReference>
<evidence type="ECO:0000313" key="16">
    <source>
        <dbReference type="Proteomes" id="UP001054837"/>
    </source>
</evidence>
<dbReference type="InterPro" id="IPR036236">
    <property type="entry name" value="Znf_C2H2_sf"/>
</dbReference>
<organism evidence="15 16">
    <name type="scientific">Caerostris darwini</name>
    <dbReference type="NCBI Taxonomy" id="1538125"/>
    <lineage>
        <taxon>Eukaryota</taxon>
        <taxon>Metazoa</taxon>
        <taxon>Ecdysozoa</taxon>
        <taxon>Arthropoda</taxon>
        <taxon>Chelicerata</taxon>
        <taxon>Arachnida</taxon>
        <taxon>Araneae</taxon>
        <taxon>Araneomorphae</taxon>
        <taxon>Entelegynae</taxon>
        <taxon>Araneoidea</taxon>
        <taxon>Araneidae</taxon>
        <taxon>Caerostris</taxon>
    </lineage>
</organism>
<dbReference type="FunFam" id="3.30.160.60:FF:000226">
    <property type="entry name" value="Zinc finger protein 236 variant"/>
    <property type="match status" value="1"/>
</dbReference>
<evidence type="ECO:0000256" key="10">
    <source>
        <dbReference type="ARBA" id="ARBA00023163"/>
    </source>
</evidence>
<dbReference type="Pfam" id="PF00096">
    <property type="entry name" value="zf-C2H2"/>
    <property type="match status" value="3"/>
</dbReference>
<protein>
    <recommendedName>
        <fullName evidence="14">C2H2-type domain-containing protein</fullName>
    </recommendedName>
</protein>
<keyword evidence="6 12" id="KW-0863">Zinc-finger</keyword>
<dbReference type="GO" id="GO:0010468">
    <property type="term" value="P:regulation of gene expression"/>
    <property type="evidence" value="ECO:0007669"/>
    <property type="project" value="TreeGrafter"/>
</dbReference>
<feature type="region of interest" description="Disordered" evidence="13">
    <location>
        <begin position="95"/>
        <end position="134"/>
    </location>
</feature>
<reference evidence="15 16" key="1">
    <citation type="submission" date="2021-06" db="EMBL/GenBank/DDBJ databases">
        <title>Caerostris darwini draft genome.</title>
        <authorList>
            <person name="Kono N."/>
            <person name="Arakawa K."/>
        </authorList>
    </citation>
    <scope>NUCLEOTIDE SEQUENCE [LARGE SCALE GENOMIC DNA]</scope>
</reference>
<dbReference type="SUPFAM" id="SSF57667">
    <property type="entry name" value="beta-beta-alpha zinc fingers"/>
    <property type="match status" value="2"/>
</dbReference>
<dbReference type="PANTHER" id="PTHR16515">
    <property type="entry name" value="PR DOMAIN ZINC FINGER PROTEIN"/>
    <property type="match status" value="1"/>
</dbReference>
<feature type="domain" description="C2H2-type" evidence="14">
    <location>
        <begin position="165"/>
        <end position="192"/>
    </location>
</feature>
<dbReference type="InterPro" id="IPR013087">
    <property type="entry name" value="Znf_C2H2_type"/>
</dbReference>
<evidence type="ECO:0000256" key="13">
    <source>
        <dbReference type="SAM" id="MobiDB-lite"/>
    </source>
</evidence>
<feature type="non-terminal residue" evidence="15">
    <location>
        <position position="1"/>
    </location>
</feature>
<gene>
    <name evidence="15" type="ORF">CDAR_614481</name>
</gene>
<dbReference type="GO" id="GO:0003677">
    <property type="term" value="F:DNA binding"/>
    <property type="evidence" value="ECO:0007669"/>
    <property type="project" value="UniProtKB-KW"/>
</dbReference>
<feature type="compositionally biased region" description="Basic and acidic residues" evidence="13">
    <location>
        <begin position="118"/>
        <end position="131"/>
    </location>
</feature>
<comment type="caution">
    <text evidence="15">The sequence shown here is derived from an EMBL/GenBank/DDBJ whole genome shotgun (WGS) entry which is preliminary data.</text>
</comment>
<keyword evidence="5" id="KW-0677">Repeat</keyword>
<accession>A0AAV4VIC0</accession>
<evidence type="ECO:0000256" key="7">
    <source>
        <dbReference type="ARBA" id="ARBA00022833"/>
    </source>
</evidence>
<sequence length="245" mass="27397">TIADQHNPMHVAEPCLLTGFQEAVGQRNTLINQLAELPNASSQMECSGIIHTDETSSQFISVFNEAVNASTILISQHHEASSGIQILIDQNARYNPLDPVPPTDASGPIHSNNYPKEFLPEDDREHQDRSRSVARPYASNYCDRTFSRSSHLTTHIRTHTGDKPHACTMCNKRFVDSSSLTKHKRSHTGEKPYKCNKCSKSFADSSNHKRHMLQHAGEQRKKCDSCGTEFASEDSLAVHKCKKNK</sequence>
<evidence type="ECO:0000256" key="1">
    <source>
        <dbReference type="ARBA" id="ARBA00003767"/>
    </source>
</evidence>
<dbReference type="PROSITE" id="PS50157">
    <property type="entry name" value="ZINC_FINGER_C2H2_2"/>
    <property type="match status" value="3"/>
</dbReference>
<name>A0AAV4VIC0_9ARAC</name>
<dbReference type="Proteomes" id="UP001054837">
    <property type="component" value="Unassembled WGS sequence"/>
</dbReference>
<keyword evidence="16" id="KW-1185">Reference proteome</keyword>
<dbReference type="FunFam" id="3.30.160.60:FF:000882">
    <property type="entry name" value="Predicted gene, 21060"/>
    <property type="match status" value="1"/>
</dbReference>
<evidence type="ECO:0000256" key="5">
    <source>
        <dbReference type="ARBA" id="ARBA00022737"/>
    </source>
</evidence>
<dbReference type="AlphaFoldDB" id="A0AAV4VIC0"/>
<evidence type="ECO:0000256" key="3">
    <source>
        <dbReference type="ARBA" id="ARBA00006991"/>
    </source>
</evidence>
<evidence type="ECO:0000256" key="2">
    <source>
        <dbReference type="ARBA" id="ARBA00004123"/>
    </source>
</evidence>
<dbReference type="PROSITE" id="PS00028">
    <property type="entry name" value="ZINC_FINGER_C2H2_1"/>
    <property type="match status" value="2"/>
</dbReference>
<feature type="domain" description="C2H2-type" evidence="14">
    <location>
        <begin position="137"/>
        <end position="164"/>
    </location>
</feature>
<evidence type="ECO:0000256" key="6">
    <source>
        <dbReference type="ARBA" id="ARBA00022771"/>
    </source>
</evidence>
<keyword evidence="10" id="KW-0804">Transcription</keyword>
<evidence type="ECO:0000256" key="11">
    <source>
        <dbReference type="ARBA" id="ARBA00023242"/>
    </source>
</evidence>
<dbReference type="Gene3D" id="3.30.160.60">
    <property type="entry name" value="Classic Zinc Finger"/>
    <property type="match status" value="3"/>
</dbReference>
<keyword evidence="8" id="KW-0805">Transcription regulation</keyword>
<keyword evidence="4" id="KW-0479">Metal-binding</keyword>
<proteinExistence type="inferred from homology"/>
<comment type="function">
    <text evidence="1">May be involved in transcriptional regulation.</text>
</comment>
<dbReference type="GO" id="GO:0008270">
    <property type="term" value="F:zinc ion binding"/>
    <property type="evidence" value="ECO:0007669"/>
    <property type="project" value="UniProtKB-KW"/>
</dbReference>
<dbReference type="Pfam" id="PF13912">
    <property type="entry name" value="zf-C2H2_6"/>
    <property type="match status" value="1"/>
</dbReference>